<organism evidence="1 2">
    <name type="scientific">Pelatocladus maniniholoensis HA4357-MV3</name>
    <dbReference type="NCBI Taxonomy" id="1117104"/>
    <lineage>
        <taxon>Bacteria</taxon>
        <taxon>Bacillati</taxon>
        <taxon>Cyanobacteriota</taxon>
        <taxon>Cyanophyceae</taxon>
        <taxon>Nostocales</taxon>
        <taxon>Nostocaceae</taxon>
        <taxon>Pelatocladus</taxon>
    </lineage>
</organism>
<dbReference type="AlphaFoldDB" id="A0A9E3H7T8"/>
<dbReference type="EMBL" id="JAHHHW010000087">
    <property type="protein sequence ID" value="MBW4432535.1"/>
    <property type="molecule type" value="Genomic_DNA"/>
</dbReference>
<evidence type="ECO:0000313" key="2">
    <source>
        <dbReference type="Proteomes" id="UP000813215"/>
    </source>
</evidence>
<dbReference type="Proteomes" id="UP000813215">
    <property type="component" value="Unassembled WGS sequence"/>
</dbReference>
<gene>
    <name evidence="1" type="ORF">KME28_12575</name>
</gene>
<dbReference type="InterPro" id="IPR010106">
    <property type="entry name" value="RpnA"/>
</dbReference>
<name>A0A9E3H7T8_9NOST</name>
<reference evidence="1" key="1">
    <citation type="submission" date="2021-05" db="EMBL/GenBank/DDBJ databases">
        <authorList>
            <person name="Pietrasiak N."/>
            <person name="Ward R."/>
            <person name="Stajich J.E."/>
            <person name="Kurbessoian T."/>
        </authorList>
    </citation>
    <scope>NUCLEOTIDE SEQUENCE</scope>
    <source>
        <strain evidence="1">HA4357-MV3</strain>
    </source>
</reference>
<proteinExistence type="predicted"/>
<dbReference type="NCBIfam" id="TIGR01784">
    <property type="entry name" value="T_den_put_tspse"/>
    <property type="match status" value="1"/>
</dbReference>
<dbReference type="PANTHER" id="PTHR35586:SF2">
    <property type="entry name" value="SLL1542 PROTEIN"/>
    <property type="match status" value="1"/>
</dbReference>
<evidence type="ECO:0000313" key="1">
    <source>
        <dbReference type="EMBL" id="MBW4432535.1"/>
    </source>
</evidence>
<sequence length="280" mass="32283">MQKLYFCSNGKSETDSLFYQLFAEFPSIFFELIGHSPSNSQDYQFRSVEIKQTAFRIDGVFLPPEDSPDKTVYLCEVQFQKDQFLYHRVFAELFLYLDQNPSTYDWYAVIIYPKRSLEPDQTRLHEVLLESSKVQRVYLDQLESSTNKSLGIGVVKLVVEPEENAANFARQLITQASQEIANRLSVRAIIDLIETIIVYKFPQLSRQEVEDMLKLSQLKQTRVYQEALEEGRQQGQEEGRQQGKLAAVPLLLKAGVSVEQIAQQLEVEIEAVRQIAQQQS</sequence>
<accession>A0A9E3H7T8</accession>
<dbReference type="PANTHER" id="PTHR35586">
    <property type="entry name" value="SLL1691 PROTEIN"/>
    <property type="match status" value="1"/>
</dbReference>
<comment type="caution">
    <text evidence="1">The sequence shown here is derived from an EMBL/GenBank/DDBJ whole genome shotgun (WGS) entry which is preliminary data.</text>
</comment>
<protein>
    <submittedName>
        <fullName evidence="1">Rpn family recombination-promoting nuclease/putative transposase</fullName>
    </submittedName>
</protein>
<dbReference type="InterPro" id="IPR022573">
    <property type="entry name" value="DUF2887"/>
</dbReference>
<reference evidence="1" key="2">
    <citation type="journal article" date="2022" name="Microbiol. Resour. Announc.">
        <title>Metagenome Sequencing to Explore Phylogenomics of Terrestrial Cyanobacteria.</title>
        <authorList>
            <person name="Ward R.D."/>
            <person name="Stajich J.E."/>
            <person name="Johansen J.R."/>
            <person name="Huntemann M."/>
            <person name="Clum A."/>
            <person name="Foster B."/>
            <person name="Foster B."/>
            <person name="Roux S."/>
            <person name="Palaniappan K."/>
            <person name="Varghese N."/>
            <person name="Mukherjee S."/>
            <person name="Reddy T.B.K."/>
            <person name="Daum C."/>
            <person name="Copeland A."/>
            <person name="Chen I.A."/>
            <person name="Ivanova N.N."/>
            <person name="Kyrpides N.C."/>
            <person name="Shapiro N."/>
            <person name="Eloe-Fadrosh E.A."/>
            <person name="Pietrasiak N."/>
        </authorList>
    </citation>
    <scope>NUCLEOTIDE SEQUENCE</scope>
    <source>
        <strain evidence="1">HA4357-MV3</strain>
    </source>
</reference>
<dbReference type="Pfam" id="PF11103">
    <property type="entry name" value="DUF2887"/>
    <property type="match status" value="1"/>
</dbReference>